<reference evidence="1 2" key="1">
    <citation type="submission" date="2018-05" db="EMBL/GenBank/DDBJ databases">
        <title>Genomic Encyclopedia of Type Strains, Phase IV (KMG-IV): sequencing the most valuable type-strain genomes for metagenomic binning, comparative biology and taxonomic classification.</title>
        <authorList>
            <person name="Goeker M."/>
        </authorList>
    </citation>
    <scope>NUCLEOTIDE SEQUENCE [LARGE SCALE GENOMIC DNA]</scope>
    <source>
        <strain evidence="1 2">DSM 23606</strain>
    </source>
</reference>
<protein>
    <recommendedName>
        <fullName evidence="3">Class I SAM-dependent methyltransferase</fullName>
    </recommendedName>
</protein>
<dbReference type="RefSeq" id="WP_110020271.1">
    <property type="nucleotide sequence ID" value="NZ_QGTJ01000014.1"/>
</dbReference>
<gene>
    <name evidence="1" type="ORF">C7443_11437</name>
</gene>
<keyword evidence="2" id="KW-1185">Reference proteome</keyword>
<name>A0A317MQM0_9GAMM</name>
<dbReference type="Proteomes" id="UP000246569">
    <property type="component" value="Unassembled WGS sequence"/>
</dbReference>
<accession>A0A317MQM0</accession>
<evidence type="ECO:0008006" key="3">
    <source>
        <dbReference type="Google" id="ProtNLM"/>
    </source>
</evidence>
<dbReference type="SUPFAM" id="SSF53335">
    <property type="entry name" value="S-adenosyl-L-methionine-dependent methyltransferases"/>
    <property type="match status" value="1"/>
</dbReference>
<evidence type="ECO:0000313" key="2">
    <source>
        <dbReference type="Proteomes" id="UP000246569"/>
    </source>
</evidence>
<sequence length="229" mass="25186">MTELPRLTDRWLSESGGLIYHWRAWRYRAAWAAFNARVCDWLRQWVPPTTSLVLIGPSAGYTLAARFLARFDDITAIEPDPLARWLLRRRFAAAPLHFEPVDYLTHPAGLAHLAARHPQAALLFCNVLGQNVGTHAGTPLAHRVRRALHNHHWASYHDVLSAPQAPLHPLPATAPDTAAALAEQLWGGSGIEVCDHDTFGLGGSAGTLALWPLAPGQHHVIEWIVSTSG</sequence>
<dbReference type="AlphaFoldDB" id="A0A317MQM0"/>
<organism evidence="1 2">
    <name type="scientific">Plasticicumulans acidivorans</name>
    <dbReference type="NCBI Taxonomy" id="886464"/>
    <lineage>
        <taxon>Bacteria</taxon>
        <taxon>Pseudomonadati</taxon>
        <taxon>Pseudomonadota</taxon>
        <taxon>Gammaproteobacteria</taxon>
        <taxon>Candidatus Competibacteraceae</taxon>
        <taxon>Plasticicumulans</taxon>
    </lineage>
</organism>
<proteinExistence type="predicted"/>
<dbReference type="OrthoDB" id="8527314at2"/>
<dbReference type="EMBL" id="QGTJ01000014">
    <property type="protein sequence ID" value="PWV58711.1"/>
    <property type="molecule type" value="Genomic_DNA"/>
</dbReference>
<dbReference type="InterPro" id="IPR029063">
    <property type="entry name" value="SAM-dependent_MTases_sf"/>
</dbReference>
<comment type="caution">
    <text evidence="1">The sequence shown here is derived from an EMBL/GenBank/DDBJ whole genome shotgun (WGS) entry which is preliminary data.</text>
</comment>
<evidence type="ECO:0000313" key="1">
    <source>
        <dbReference type="EMBL" id="PWV58711.1"/>
    </source>
</evidence>